<evidence type="ECO:0000313" key="2">
    <source>
        <dbReference type="EMBL" id="CAC5398088.1"/>
    </source>
</evidence>
<name>A0A6J8CNQ6_MYTCO</name>
<dbReference type="EMBL" id="CACVKT020005817">
    <property type="protein sequence ID" value="CAC5398088.1"/>
    <property type="molecule type" value="Genomic_DNA"/>
</dbReference>
<reference evidence="2 3" key="1">
    <citation type="submission" date="2020-06" db="EMBL/GenBank/DDBJ databases">
        <authorList>
            <person name="Li R."/>
            <person name="Bekaert M."/>
        </authorList>
    </citation>
    <scope>NUCLEOTIDE SEQUENCE [LARGE SCALE GENOMIC DNA]</scope>
    <source>
        <strain evidence="3">wild</strain>
    </source>
</reference>
<gene>
    <name evidence="2" type="ORF">MCOR_32486</name>
</gene>
<sequence>MAVKTLLDRKAINECMTEHLDQMAPGSLLSSLGSLTRFLEFLIDTEVFRQEDMEPARRMIEHIKVLRKGMKKRVQQRRTVIQTEEIQTMIRPSDMAEFLNCPAVSEIKEKALNPRMEVVPADFFDVRDFPPPTPYPNKCTEADGSPQYHTKDHRKSTHYI</sequence>
<feature type="compositionally biased region" description="Basic residues" evidence="1">
    <location>
        <begin position="151"/>
        <end position="160"/>
    </location>
</feature>
<evidence type="ECO:0000313" key="3">
    <source>
        <dbReference type="Proteomes" id="UP000507470"/>
    </source>
</evidence>
<keyword evidence="3" id="KW-1185">Reference proteome</keyword>
<accession>A0A6J8CNQ6</accession>
<feature type="region of interest" description="Disordered" evidence="1">
    <location>
        <begin position="136"/>
        <end position="160"/>
    </location>
</feature>
<dbReference type="Proteomes" id="UP000507470">
    <property type="component" value="Unassembled WGS sequence"/>
</dbReference>
<dbReference type="AlphaFoldDB" id="A0A6J8CNQ6"/>
<evidence type="ECO:0000256" key="1">
    <source>
        <dbReference type="SAM" id="MobiDB-lite"/>
    </source>
</evidence>
<protein>
    <submittedName>
        <fullName evidence="2">Uncharacterized protein</fullName>
    </submittedName>
</protein>
<proteinExistence type="predicted"/>
<organism evidence="2 3">
    <name type="scientific">Mytilus coruscus</name>
    <name type="common">Sea mussel</name>
    <dbReference type="NCBI Taxonomy" id="42192"/>
    <lineage>
        <taxon>Eukaryota</taxon>
        <taxon>Metazoa</taxon>
        <taxon>Spiralia</taxon>
        <taxon>Lophotrochozoa</taxon>
        <taxon>Mollusca</taxon>
        <taxon>Bivalvia</taxon>
        <taxon>Autobranchia</taxon>
        <taxon>Pteriomorphia</taxon>
        <taxon>Mytilida</taxon>
        <taxon>Mytiloidea</taxon>
        <taxon>Mytilidae</taxon>
        <taxon>Mytilinae</taxon>
        <taxon>Mytilus</taxon>
    </lineage>
</organism>